<keyword evidence="2" id="KW-1185">Reference proteome</keyword>
<dbReference type="GO" id="GO:0003735">
    <property type="term" value="F:structural constituent of ribosome"/>
    <property type="evidence" value="ECO:0007669"/>
    <property type="project" value="TreeGrafter"/>
</dbReference>
<evidence type="ECO:0008006" key="3">
    <source>
        <dbReference type="Google" id="ProtNLM"/>
    </source>
</evidence>
<dbReference type="EnsemblMetazoa" id="XM_003383847.3">
    <property type="protein sequence ID" value="XP_003383895.1"/>
    <property type="gene ID" value="LOC100632992"/>
</dbReference>
<accession>A0A1X7VLA8</accession>
<dbReference type="EnsemblMetazoa" id="Aqu2.1.40679_001">
    <property type="protein sequence ID" value="Aqu2.1.40679_001"/>
    <property type="gene ID" value="Aqu2.1.40679"/>
</dbReference>
<dbReference type="PANTHER" id="PTHR13071:SF4">
    <property type="entry name" value="SMALL RIBOSOMAL SUBUNIT PROTEIN MS22"/>
    <property type="match status" value="1"/>
</dbReference>
<dbReference type="AlphaFoldDB" id="A0A1X7VLA8"/>
<dbReference type="Proteomes" id="UP000007879">
    <property type="component" value="Unassembled WGS sequence"/>
</dbReference>
<dbReference type="OMA" id="ARWHERE"/>
<dbReference type="InParanoid" id="A0A1X7VLA8"/>
<dbReference type="eggNOG" id="KOG3890">
    <property type="taxonomic scope" value="Eukaryota"/>
</dbReference>
<dbReference type="PANTHER" id="PTHR13071">
    <property type="entry name" value="MITOCHONDRIAL 28S RIBOSOMAL PROTEIN S22"/>
    <property type="match status" value="1"/>
</dbReference>
<dbReference type="STRING" id="400682.A0A1X7VLA8"/>
<dbReference type="OrthoDB" id="10052321at2759"/>
<protein>
    <recommendedName>
        <fullName evidence="3">28S ribosomal protein S22, mitochondrial</fullName>
    </recommendedName>
</protein>
<gene>
    <name evidence="1" type="primary">100632992</name>
</gene>
<sequence>MWAQMATRRLSFLFVRSYCSEGPQSSVRFDDERVQNYISLLNGRDFNKVFSLRKGEASLPKFKLMNREMVKKAYFDTMKRCEERLKPPPVVEQRKDLGEEISTDPKLKDFDDSKWVFTDISMGIEDKDRYIVVREPSGTLRQATAFERDRLCQTYMPAPGRKIWLPTLLTKEELPYALKRVNVLHILDLVCAQCPPDSPDYIRVQETAYEYVRSQGLYSELYSTKHYGGLIWYLVQKDKLLGLIGFLVSKEKLGDVEILVKLYCLVHPDTATESIQELTGEEMVKSFCEHKGYLTILDSLSKENDSSSEPVTATDTV</sequence>
<evidence type="ECO:0000313" key="1">
    <source>
        <dbReference type="EnsemblMetazoa" id="Aqu2.1.40679_001"/>
    </source>
</evidence>
<reference evidence="2" key="1">
    <citation type="journal article" date="2010" name="Nature">
        <title>The Amphimedon queenslandica genome and the evolution of animal complexity.</title>
        <authorList>
            <person name="Srivastava M."/>
            <person name="Simakov O."/>
            <person name="Chapman J."/>
            <person name="Fahey B."/>
            <person name="Gauthier M.E."/>
            <person name="Mitros T."/>
            <person name="Richards G.S."/>
            <person name="Conaco C."/>
            <person name="Dacre M."/>
            <person name="Hellsten U."/>
            <person name="Larroux C."/>
            <person name="Putnam N.H."/>
            <person name="Stanke M."/>
            <person name="Adamska M."/>
            <person name="Darling A."/>
            <person name="Degnan S.M."/>
            <person name="Oakley T.H."/>
            <person name="Plachetzki D.C."/>
            <person name="Zhai Y."/>
            <person name="Adamski M."/>
            <person name="Calcino A."/>
            <person name="Cummins S.F."/>
            <person name="Goodstein D.M."/>
            <person name="Harris C."/>
            <person name="Jackson D.J."/>
            <person name="Leys S.P."/>
            <person name="Shu S."/>
            <person name="Woodcroft B.J."/>
            <person name="Vervoort M."/>
            <person name="Kosik K.S."/>
            <person name="Manning G."/>
            <person name="Degnan B.M."/>
            <person name="Rokhsar D.S."/>
        </authorList>
    </citation>
    <scope>NUCLEOTIDE SEQUENCE [LARGE SCALE GENOMIC DNA]</scope>
</reference>
<dbReference type="Pfam" id="PF10245">
    <property type="entry name" value="MRP-S22"/>
    <property type="match status" value="1"/>
</dbReference>
<evidence type="ECO:0000313" key="2">
    <source>
        <dbReference type="Proteomes" id="UP000007879"/>
    </source>
</evidence>
<dbReference type="GO" id="GO:0005763">
    <property type="term" value="C:mitochondrial small ribosomal subunit"/>
    <property type="evidence" value="ECO:0007669"/>
    <property type="project" value="TreeGrafter"/>
</dbReference>
<proteinExistence type="predicted"/>
<organism evidence="1">
    <name type="scientific">Amphimedon queenslandica</name>
    <name type="common">Sponge</name>
    <dbReference type="NCBI Taxonomy" id="400682"/>
    <lineage>
        <taxon>Eukaryota</taxon>
        <taxon>Metazoa</taxon>
        <taxon>Porifera</taxon>
        <taxon>Demospongiae</taxon>
        <taxon>Heteroscleromorpha</taxon>
        <taxon>Haplosclerida</taxon>
        <taxon>Niphatidae</taxon>
        <taxon>Amphimedon</taxon>
    </lineage>
</organism>
<name>A0A1X7VLA8_AMPQE</name>
<dbReference type="InterPro" id="IPR019374">
    <property type="entry name" value="Ribosomal_mS22"/>
</dbReference>
<reference evidence="1" key="2">
    <citation type="submission" date="2017-05" db="UniProtKB">
        <authorList>
            <consortium name="EnsemblMetazoa"/>
        </authorList>
    </citation>
    <scope>IDENTIFICATION</scope>
</reference>
<dbReference type="KEGG" id="aqu:100632992"/>